<keyword evidence="3" id="KW-0804">Transcription</keyword>
<dbReference type="InterPro" id="IPR036388">
    <property type="entry name" value="WH-like_DNA-bd_sf"/>
</dbReference>
<dbReference type="GO" id="GO:0003700">
    <property type="term" value="F:DNA-binding transcription factor activity"/>
    <property type="evidence" value="ECO:0007669"/>
    <property type="project" value="InterPro"/>
</dbReference>
<dbReference type="GO" id="GO:0003677">
    <property type="term" value="F:DNA binding"/>
    <property type="evidence" value="ECO:0007669"/>
    <property type="project" value="UniProtKB-KW"/>
</dbReference>
<feature type="domain" description="HTH gntR-type" evidence="4">
    <location>
        <begin position="9"/>
        <end position="77"/>
    </location>
</feature>
<dbReference type="EMBL" id="QRWX01000002">
    <property type="protein sequence ID" value="RGT56288.1"/>
    <property type="molecule type" value="Genomic_DNA"/>
</dbReference>
<evidence type="ECO:0000256" key="3">
    <source>
        <dbReference type="ARBA" id="ARBA00023163"/>
    </source>
</evidence>
<dbReference type="PANTHER" id="PTHR38445">
    <property type="entry name" value="HTH-TYPE TRANSCRIPTIONAL REPRESSOR YTRA"/>
    <property type="match status" value="1"/>
</dbReference>
<dbReference type="Pfam" id="PF00392">
    <property type="entry name" value="GntR"/>
    <property type="match status" value="1"/>
</dbReference>
<protein>
    <submittedName>
        <fullName evidence="5">GntR family transcriptional regulator</fullName>
    </submittedName>
</protein>
<keyword evidence="2" id="KW-0238">DNA-binding</keyword>
<evidence type="ECO:0000259" key="4">
    <source>
        <dbReference type="PROSITE" id="PS50949"/>
    </source>
</evidence>
<dbReference type="PROSITE" id="PS50949">
    <property type="entry name" value="HTH_GNTR"/>
    <property type="match status" value="1"/>
</dbReference>
<dbReference type="RefSeq" id="WP_006525385.1">
    <property type="nucleotide sequence ID" value="NZ_AP028934.1"/>
</dbReference>
<dbReference type="AlphaFoldDB" id="A0A412PF69"/>
<evidence type="ECO:0000256" key="1">
    <source>
        <dbReference type="ARBA" id="ARBA00023015"/>
    </source>
</evidence>
<dbReference type="GeneID" id="89619834"/>
<keyword evidence="1" id="KW-0805">Transcription regulation</keyword>
<proteinExistence type="predicted"/>
<dbReference type="SMART" id="SM00345">
    <property type="entry name" value="HTH_GNTR"/>
    <property type="match status" value="1"/>
</dbReference>
<dbReference type="PRINTS" id="PR00035">
    <property type="entry name" value="HTHGNTR"/>
</dbReference>
<dbReference type="SUPFAM" id="SSF46785">
    <property type="entry name" value="Winged helix' DNA-binding domain"/>
    <property type="match status" value="1"/>
</dbReference>
<reference evidence="5 6" key="1">
    <citation type="submission" date="2018-08" db="EMBL/GenBank/DDBJ databases">
        <title>A genome reference for cultivated species of the human gut microbiota.</title>
        <authorList>
            <person name="Zou Y."/>
            <person name="Xue W."/>
            <person name="Luo G."/>
        </authorList>
    </citation>
    <scope>NUCLEOTIDE SEQUENCE [LARGE SCALE GENOMIC DNA]</scope>
    <source>
        <strain evidence="5 6">AF18-46</strain>
    </source>
</reference>
<name>A0A412PF69_9FIRM</name>
<dbReference type="Gene3D" id="1.10.10.10">
    <property type="entry name" value="Winged helix-like DNA-binding domain superfamily/Winged helix DNA-binding domain"/>
    <property type="match status" value="1"/>
</dbReference>
<dbReference type="Proteomes" id="UP000284731">
    <property type="component" value="Unassembled WGS sequence"/>
</dbReference>
<gene>
    <name evidence="5" type="ORF">DWX20_05645</name>
</gene>
<sequence>MSWEFRSDQAIYPQLVSIIKRRIVTGVYPAGSKLPSVRELAEESGVNPNTMQRALTGLEQEGLVYTQRTAGRFVSEDKSMLDGIKNEEAKSLTEGYYAKLKKLGYSKAEMIDFINMQGEE</sequence>
<dbReference type="PANTHER" id="PTHR38445:SF6">
    <property type="entry name" value="GNTR-FAMILY TRANSCRIPTIONAL REGULATOR"/>
    <property type="match status" value="1"/>
</dbReference>
<evidence type="ECO:0000313" key="6">
    <source>
        <dbReference type="Proteomes" id="UP000284731"/>
    </source>
</evidence>
<comment type="caution">
    <text evidence="5">The sequence shown here is derived from an EMBL/GenBank/DDBJ whole genome shotgun (WGS) entry which is preliminary data.</text>
</comment>
<dbReference type="InterPro" id="IPR036390">
    <property type="entry name" value="WH_DNA-bd_sf"/>
</dbReference>
<dbReference type="CDD" id="cd07377">
    <property type="entry name" value="WHTH_GntR"/>
    <property type="match status" value="1"/>
</dbReference>
<organism evidence="5 6">
    <name type="scientific">Solobacterium moorei</name>
    <dbReference type="NCBI Taxonomy" id="102148"/>
    <lineage>
        <taxon>Bacteria</taxon>
        <taxon>Bacillati</taxon>
        <taxon>Bacillota</taxon>
        <taxon>Erysipelotrichia</taxon>
        <taxon>Erysipelotrichales</taxon>
        <taxon>Erysipelotrichaceae</taxon>
        <taxon>Solobacterium</taxon>
    </lineage>
</organism>
<evidence type="ECO:0000256" key="2">
    <source>
        <dbReference type="ARBA" id="ARBA00023125"/>
    </source>
</evidence>
<evidence type="ECO:0000313" key="5">
    <source>
        <dbReference type="EMBL" id="RGT56288.1"/>
    </source>
</evidence>
<accession>A0A412PF69</accession>
<dbReference type="InterPro" id="IPR000524">
    <property type="entry name" value="Tscrpt_reg_HTH_GntR"/>
</dbReference>